<feature type="domain" description="C2H2-type" evidence="8">
    <location>
        <begin position="364"/>
        <end position="391"/>
    </location>
</feature>
<dbReference type="GO" id="GO:0005667">
    <property type="term" value="C:transcription regulator complex"/>
    <property type="evidence" value="ECO:0007669"/>
    <property type="project" value="TreeGrafter"/>
</dbReference>
<dbReference type="AlphaFoldDB" id="A0A482X1I4"/>
<dbReference type="PROSITE" id="PS00028">
    <property type="entry name" value="ZINC_FINGER_C2H2_1"/>
    <property type="match status" value="5"/>
</dbReference>
<evidence type="ECO:0000256" key="4">
    <source>
        <dbReference type="ARBA" id="ARBA00022833"/>
    </source>
</evidence>
<evidence type="ECO:0000259" key="8">
    <source>
        <dbReference type="PROSITE" id="PS50157"/>
    </source>
</evidence>
<dbReference type="Pfam" id="PF00096">
    <property type="entry name" value="zf-C2H2"/>
    <property type="match status" value="3"/>
</dbReference>
<reference evidence="9 10" key="1">
    <citation type="journal article" date="2017" name="Gigascience">
        <title>Genome sequence of the small brown planthopper, Laodelphax striatellus.</title>
        <authorList>
            <person name="Zhu J."/>
            <person name="Jiang F."/>
            <person name="Wang X."/>
            <person name="Yang P."/>
            <person name="Bao Y."/>
            <person name="Zhao W."/>
            <person name="Wang W."/>
            <person name="Lu H."/>
            <person name="Wang Q."/>
            <person name="Cui N."/>
            <person name="Li J."/>
            <person name="Chen X."/>
            <person name="Luo L."/>
            <person name="Yu J."/>
            <person name="Kang L."/>
            <person name="Cui F."/>
        </authorList>
    </citation>
    <scope>NUCLEOTIDE SEQUENCE [LARGE SCALE GENOMIC DNA]</scope>
    <source>
        <strain evidence="9">Lst14</strain>
    </source>
</reference>
<keyword evidence="1" id="KW-0479">Metal-binding</keyword>
<keyword evidence="10" id="KW-1185">Reference proteome</keyword>
<evidence type="ECO:0000256" key="1">
    <source>
        <dbReference type="ARBA" id="ARBA00022723"/>
    </source>
</evidence>
<evidence type="ECO:0000256" key="3">
    <source>
        <dbReference type="ARBA" id="ARBA00022771"/>
    </source>
</evidence>
<sequence length="442" mass="51195">MHQYPEVMLNVEIDSDRTDTSLCENDNRLYSCRFCSYSSSHSGHLESHERTHTGDDETYVENVLLKECYVKCEMVEDDEPNEEEEEEGEEVELDEVGGGGEGELELEMDNADEGGGGGRVEEEEMGRDNFDEGEREEEEEEVMERDDVGEEEEEEEDDSNEIEVDVNYSVLDKNPVHSILLNPGQKPSSLTCSYCSKEFSRRFSLIRHTRQVHVGEARQHCKFCERKYVRRDHLKKHLMAHLRKVERQRQKNCFDKELCEKEEEIRFELDGFAKKSANPFSGIVKLSRLKTSAAEGSWANQVQVVTGFDCRYCGDFTCDTRSELIAHEKSHGYRGFQCTYCDATFSRQHHLSRHVSSHTGERQFSCHMCDKSFYRKDHLDKHLRVHTGEKPFQCSFCDKTFGRQYTMRDHEKKHAEALLLNVQSPSKPLIEVCATDDKSLNT</sequence>
<evidence type="ECO:0000256" key="5">
    <source>
        <dbReference type="ARBA" id="ARBA00023242"/>
    </source>
</evidence>
<dbReference type="EMBL" id="QKKF02019733">
    <property type="protein sequence ID" value="RZF39699.1"/>
    <property type="molecule type" value="Genomic_DNA"/>
</dbReference>
<keyword evidence="4" id="KW-0862">Zinc</keyword>
<dbReference type="Proteomes" id="UP000291343">
    <property type="component" value="Unassembled WGS sequence"/>
</dbReference>
<dbReference type="GO" id="GO:0000981">
    <property type="term" value="F:DNA-binding transcription factor activity, RNA polymerase II-specific"/>
    <property type="evidence" value="ECO:0007669"/>
    <property type="project" value="TreeGrafter"/>
</dbReference>
<gene>
    <name evidence="9" type="ORF">LSTR_LSTR012153</name>
</gene>
<feature type="compositionally biased region" description="Acidic residues" evidence="7">
    <location>
        <begin position="133"/>
        <end position="163"/>
    </location>
</feature>
<evidence type="ECO:0000256" key="2">
    <source>
        <dbReference type="ARBA" id="ARBA00022737"/>
    </source>
</evidence>
<evidence type="ECO:0000313" key="9">
    <source>
        <dbReference type="EMBL" id="RZF39699.1"/>
    </source>
</evidence>
<dbReference type="FunFam" id="3.30.160.60:FF:000671">
    <property type="entry name" value="Zinc finger protein 26"/>
    <property type="match status" value="1"/>
</dbReference>
<accession>A0A482X1I4</accession>
<comment type="caution">
    <text evidence="9">The sequence shown here is derived from an EMBL/GenBank/DDBJ whole genome shotgun (WGS) entry which is preliminary data.</text>
</comment>
<evidence type="ECO:0000313" key="10">
    <source>
        <dbReference type="Proteomes" id="UP000291343"/>
    </source>
</evidence>
<feature type="domain" description="C2H2-type" evidence="8">
    <location>
        <begin position="30"/>
        <end position="57"/>
    </location>
</feature>
<feature type="compositionally biased region" description="Acidic residues" evidence="7">
    <location>
        <begin position="102"/>
        <end position="112"/>
    </location>
</feature>
<keyword evidence="5" id="KW-0539">Nucleus</keyword>
<dbReference type="FunFam" id="3.30.160.60:FF:002343">
    <property type="entry name" value="Zinc finger protein 33A"/>
    <property type="match status" value="1"/>
</dbReference>
<dbReference type="OrthoDB" id="40579at2759"/>
<dbReference type="SMART" id="SM00355">
    <property type="entry name" value="ZnF_C2H2"/>
    <property type="match status" value="7"/>
</dbReference>
<dbReference type="GO" id="GO:0031519">
    <property type="term" value="C:PcG protein complex"/>
    <property type="evidence" value="ECO:0007669"/>
    <property type="project" value="TreeGrafter"/>
</dbReference>
<keyword evidence="3 6" id="KW-0863">Zinc-finger</keyword>
<feature type="domain" description="C2H2-type" evidence="8">
    <location>
        <begin position="190"/>
        <end position="218"/>
    </location>
</feature>
<dbReference type="STRING" id="195883.A0A482X1I4"/>
<dbReference type="GO" id="GO:0000785">
    <property type="term" value="C:chromatin"/>
    <property type="evidence" value="ECO:0007669"/>
    <property type="project" value="TreeGrafter"/>
</dbReference>
<proteinExistence type="predicted"/>
<evidence type="ECO:0000256" key="7">
    <source>
        <dbReference type="SAM" id="MobiDB-lite"/>
    </source>
</evidence>
<dbReference type="InterPro" id="IPR013087">
    <property type="entry name" value="Znf_C2H2_type"/>
</dbReference>
<dbReference type="SUPFAM" id="SSF57667">
    <property type="entry name" value="beta-beta-alpha zinc fingers"/>
    <property type="match status" value="4"/>
</dbReference>
<keyword evidence="2" id="KW-0677">Repeat</keyword>
<feature type="domain" description="C2H2-type" evidence="8">
    <location>
        <begin position="336"/>
        <end position="363"/>
    </location>
</feature>
<dbReference type="InterPro" id="IPR036236">
    <property type="entry name" value="Znf_C2H2_sf"/>
</dbReference>
<dbReference type="GO" id="GO:0000978">
    <property type="term" value="F:RNA polymerase II cis-regulatory region sequence-specific DNA binding"/>
    <property type="evidence" value="ECO:0007669"/>
    <property type="project" value="TreeGrafter"/>
</dbReference>
<dbReference type="SMR" id="A0A482X1I4"/>
<dbReference type="GO" id="GO:0008270">
    <property type="term" value="F:zinc ion binding"/>
    <property type="evidence" value="ECO:0007669"/>
    <property type="project" value="UniProtKB-KW"/>
</dbReference>
<dbReference type="Pfam" id="PF13894">
    <property type="entry name" value="zf-C2H2_4"/>
    <property type="match status" value="1"/>
</dbReference>
<organism evidence="9 10">
    <name type="scientific">Laodelphax striatellus</name>
    <name type="common">Small brown planthopper</name>
    <name type="synonym">Delphax striatella</name>
    <dbReference type="NCBI Taxonomy" id="195883"/>
    <lineage>
        <taxon>Eukaryota</taxon>
        <taxon>Metazoa</taxon>
        <taxon>Ecdysozoa</taxon>
        <taxon>Arthropoda</taxon>
        <taxon>Hexapoda</taxon>
        <taxon>Insecta</taxon>
        <taxon>Pterygota</taxon>
        <taxon>Neoptera</taxon>
        <taxon>Paraneoptera</taxon>
        <taxon>Hemiptera</taxon>
        <taxon>Auchenorrhyncha</taxon>
        <taxon>Fulgoroidea</taxon>
        <taxon>Delphacidae</taxon>
        <taxon>Criomorphinae</taxon>
        <taxon>Laodelphax</taxon>
    </lineage>
</organism>
<evidence type="ECO:0000256" key="6">
    <source>
        <dbReference type="PROSITE-ProRule" id="PRU00042"/>
    </source>
</evidence>
<feature type="compositionally biased region" description="Acidic residues" evidence="7">
    <location>
        <begin position="76"/>
        <end position="95"/>
    </location>
</feature>
<dbReference type="Gene3D" id="3.30.160.60">
    <property type="entry name" value="Classic Zinc Finger"/>
    <property type="match status" value="5"/>
</dbReference>
<feature type="domain" description="C2H2-type" evidence="8">
    <location>
        <begin position="392"/>
        <end position="415"/>
    </location>
</feature>
<dbReference type="PANTHER" id="PTHR14003:SF23">
    <property type="entry name" value="ZINC FINGER PROTEIN 143"/>
    <property type="match status" value="1"/>
</dbReference>
<protein>
    <recommendedName>
        <fullName evidence="8">C2H2-type domain-containing protein</fullName>
    </recommendedName>
</protein>
<dbReference type="PROSITE" id="PS50157">
    <property type="entry name" value="ZINC_FINGER_C2H2_2"/>
    <property type="match status" value="6"/>
</dbReference>
<name>A0A482X1I4_LAOST</name>
<dbReference type="PANTHER" id="PTHR14003">
    <property type="entry name" value="TRANSCRIPTIONAL REPRESSOR PROTEIN YY"/>
    <property type="match status" value="1"/>
</dbReference>
<feature type="domain" description="C2H2-type" evidence="8">
    <location>
        <begin position="219"/>
        <end position="246"/>
    </location>
</feature>
<dbReference type="InParanoid" id="A0A482X1I4"/>
<feature type="region of interest" description="Disordered" evidence="7">
    <location>
        <begin position="76"/>
        <end position="163"/>
    </location>
</feature>